<comment type="similarity">
    <text evidence="1">Belongs to the WXG100 family.</text>
</comment>
<dbReference type="STRING" id="504798.SAMN05421871_1214"/>
<evidence type="ECO:0000313" key="3">
    <source>
        <dbReference type="Proteomes" id="UP000199651"/>
    </source>
</evidence>
<dbReference type="EMBL" id="FNJB01000024">
    <property type="protein sequence ID" value="SDP91745.1"/>
    <property type="molecule type" value="Genomic_DNA"/>
</dbReference>
<accession>A0A1H0WMJ4</accession>
<dbReference type="InterPro" id="IPR010310">
    <property type="entry name" value="T7SS_ESAT-6-like"/>
</dbReference>
<evidence type="ECO:0000256" key="1">
    <source>
        <dbReference type="RuleBase" id="RU362001"/>
    </source>
</evidence>
<protein>
    <recommendedName>
        <fullName evidence="1">ESAT-6-like protein</fullName>
    </recommendedName>
</protein>
<dbReference type="Pfam" id="PF06013">
    <property type="entry name" value="WXG100"/>
    <property type="match status" value="1"/>
</dbReference>
<gene>
    <name evidence="2" type="ORF">SAMN05192558_1244</name>
</gene>
<reference evidence="3" key="1">
    <citation type="submission" date="2016-10" db="EMBL/GenBank/DDBJ databases">
        <authorList>
            <person name="Varghese N."/>
            <person name="Submissions S."/>
        </authorList>
    </citation>
    <scope>NUCLEOTIDE SEQUENCE [LARGE SCALE GENOMIC DNA]</scope>
    <source>
        <strain evidence="3">IBRC-M 10655</strain>
    </source>
</reference>
<organism evidence="2 3">
    <name type="scientific">Actinokineospora alba</name>
    <dbReference type="NCBI Taxonomy" id="504798"/>
    <lineage>
        <taxon>Bacteria</taxon>
        <taxon>Bacillati</taxon>
        <taxon>Actinomycetota</taxon>
        <taxon>Actinomycetes</taxon>
        <taxon>Pseudonocardiales</taxon>
        <taxon>Pseudonocardiaceae</taxon>
        <taxon>Actinokineospora</taxon>
    </lineage>
</organism>
<evidence type="ECO:0000313" key="2">
    <source>
        <dbReference type="EMBL" id="SDP91745.1"/>
    </source>
</evidence>
<keyword evidence="3" id="KW-1185">Reference proteome</keyword>
<name>A0A1H0WMJ4_9PSEU</name>
<dbReference type="NCBIfam" id="TIGR03930">
    <property type="entry name" value="WXG100_ESAT6"/>
    <property type="match status" value="1"/>
</dbReference>
<proteinExistence type="inferred from homology"/>
<dbReference type="AlphaFoldDB" id="A0A1H0WMJ4"/>
<dbReference type="SUPFAM" id="SSF140453">
    <property type="entry name" value="EsxAB dimer-like"/>
    <property type="match status" value="1"/>
</dbReference>
<dbReference type="InterPro" id="IPR036689">
    <property type="entry name" value="ESAT-6-like_sf"/>
</dbReference>
<sequence length="106" mass="11428">MGQVSTTTAGMLKAAEYLEAMQANVRKGIQDVDTELAVLNAAWTGSASLQFQAAMQAWKDDCQKIHDKLGQMVDMMHGNRKSIMTTEESMTEAARGVVPVGPGLNI</sequence>
<dbReference type="Proteomes" id="UP000199651">
    <property type="component" value="Unassembled WGS sequence"/>
</dbReference>
<dbReference type="Gene3D" id="1.10.287.1060">
    <property type="entry name" value="ESAT-6-like"/>
    <property type="match status" value="1"/>
</dbReference>